<reference evidence="1" key="1">
    <citation type="submission" date="2021-02" db="EMBL/GenBank/DDBJ databases">
        <authorList>
            <person name="Nowell W R."/>
        </authorList>
    </citation>
    <scope>NUCLEOTIDE SEQUENCE</scope>
</reference>
<keyword evidence="2" id="KW-1185">Reference proteome</keyword>
<organism evidence="1 2">
    <name type="scientific">Rotaria magnacalcarata</name>
    <dbReference type="NCBI Taxonomy" id="392030"/>
    <lineage>
        <taxon>Eukaryota</taxon>
        <taxon>Metazoa</taxon>
        <taxon>Spiralia</taxon>
        <taxon>Gnathifera</taxon>
        <taxon>Rotifera</taxon>
        <taxon>Eurotatoria</taxon>
        <taxon>Bdelloidea</taxon>
        <taxon>Philodinida</taxon>
        <taxon>Philodinidae</taxon>
        <taxon>Rotaria</taxon>
    </lineage>
</organism>
<dbReference type="EMBL" id="CAJOBG010081808">
    <property type="protein sequence ID" value="CAF4634754.1"/>
    <property type="molecule type" value="Genomic_DNA"/>
</dbReference>
<evidence type="ECO:0008006" key="3">
    <source>
        <dbReference type="Google" id="ProtNLM"/>
    </source>
</evidence>
<protein>
    <recommendedName>
        <fullName evidence="3">Tetratricopeptide repeat protein</fullName>
    </recommendedName>
</protein>
<dbReference type="AlphaFoldDB" id="A0A821EF21"/>
<evidence type="ECO:0000313" key="2">
    <source>
        <dbReference type="Proteomes" id="UP000663866"/>
    </source>
</evidence>
<dbReference type="Gene3D" id="1.25.40.10">
    <property type="entry name" value="Tetratricopeptide repeat domain"/>
    <property type="match status" value="1"/>
</dbReference>
<comment type="caution">
    <text evidence="1">The sequence shown here is derived from an EMBL/GenBank/DDBJ whole genome shotgun (WGS) entry which is preliminary data.</text>
</comment>
<dbReference type="InterPro" id="IPR011990">
    <property type="entry name" value="TPR-like_helical_dom_sf"/>
</dbReference>
<dbReference type="Proteomes" id="UP000663866">
    <property type="component" value="Unassembled WGS sequence"/>
</dbReference>
<proteinExistence type="predicted"/>
<name>A0A821EF21_9BILA</name>
<dbReference type="Pfam" id="PF13374">
    <property type="entry name" value="TPR_10"/>
    <property type="match status" value="1"/>
</dbReference>
<accession>A0A821EF21</accession>
<sequence length="36" mass="4271">MGEYSKALEYYEKAIKIWEMALPKNHPNFAATYSQF</sequence>
<feature type="non-terminal residue" evidence="1">
    <location>
        <position position="36"/>
    </location>
</feature>
<gene>
    <name evidence="1" type="ORF">OVN521_LOCUS46350</name>
</gene>
<evidence type="ECO:0000313" key="1">
    <source>
        <dbReference type="EMBL" id="CAF4634754.1"/>
    </source>
</evidence>